<evidence type="ECO:0000313" key="1">
    <source>
        <dbReference type="EMBL" id="QCD81588.1"/>
    </source>
</evidence>
<evidence type="ECO:0000313" key="2">
    <source>
        <dbReference type="Proteomes" id="UP000501690"/>
    </source>
</evidence>
<dbReference type="GO" id="GO:0070971">
    <property type="term" value="C:endoplasmic reticulum exit site"/>
    <property type="evidence" value="ECO:0007669"/>
    <property type="project" value="TreeGrafter"/>
</dbReference>
<name>A0A4D6KV31_VIGUN</name>
<gene>
    <name evidence="1" type="ORF">DEO72_LG2g1917</name>
</gene>
<dbReference type="PANTHER" id="PTHR13402:SF6">
    <property type="entry name" value="SECRETORY 16, ISOFORM I"/>
    <property type="match status" value="1"/>
</dbReference>
<dbReference type="EMBL" id="CP039346">
    <property type="protein sequence ID" value="QCD81588.1"/>
    <property type="molecule type" value="Genomic_DNA"/>
</dbReference>
<dbReference type="GO" id="GO:0070973">
    <property type="term" value="P:protein localization to endoplasmic reticulum exit site"/>
    <property type="evidence" value="ECO:0007669"/>
    <property type="project" value="TreeGrafter"/>
</dbReference>
<dbReference type="PANTHER" id="PTHR13402">
    <property type="entry name" value="RGPR-RELATED"/>
    <property type="match status" value="1"/>
</dbReference>
<dbReference type="GO" id="GO:0007030">
    <property type="term" value="P:Golgi organization"/>
    <property type="evidence" value="ECO:0007669"/>
    <property type="project" value="TreeGrafter"/>
</dbReference>
<accession>A0A4D6KV31</accession>
<sequence length="94" mass="10711">MQFRYCQVVLKSLKTGPAPEAEPWKQLVLSLEGRIRTHQQFQRLLKLMCSDEDGDLMIDSDVKNVSKVFVVSSNDVESIVGHGKERAIEDDFDD</sequence>
<dbReference type="Proteomes" id="UP000501690">
    <property type="component" value="Linkage Group LG2"/>
</dbReference>
<organism evidence="1 2">
    <name type="scientific">Vigna unguiculata</name>
    <name type="common">Cowpea</name>
    <dbReference type="NCBI Taxonomy" id="3917"/>
    <lineage>
        <taxon>Eukaryota</taxon>
        <taxon>Viridiplantae</taxon>
        <taxon>Streptophyta</taxon>
        <taxon>Embryophyta</taxon>
        <taxon>Tracheophyta</taxon>
        <taxon>Spermatophyta</taxon>
        <taxon>Magnoliopsida</taxon>
        <taxon>eudicotyledons</taxon>
        <taxon>Gunneridae</taxon>
        <taxon>Pentapetalae</taxon>
        <taxon>rosids</taxon>
        <taxon>fabids</taxon>
        <taxon>Fabales</taxon>
        <taxon>Fabaceae</taxon>
        <taxon>Papilionoideae</taxon>
        <taxon>50 kb inversion clade</taxon>
        <taxon>NPAAA clade</taxon>
        <taxon>indigoferoid/millettioid clade</taxon>
        <taxon>Phaseoleae</taxon>
        <taxon>Vigna</taxon>
    </lineage>
</organism>
<protein>
    <submittedName>
        <fullName evidence="1">Uncharacterized protein</fullName>
    </submittedName>
</protein>
<dbReference type="AlphaFoldDB" id="A0A4D6KV31"/>
<dbReference type="GO" id="GO:0012507">
    <property type="term" value="C:ER to Golgi transport vesicle membrane"/>
    <property type="evidence" value="ECO:0007669"/>
    <property type="project" value="TreeGrafter"/>
</dbReference>
<reference evidence="1 2" key="1">
    <citation type="submission" date="2019-04" db="EMBL/GenBank/DDBJ databases">
        <title>An improved genome assembly and genetic linkage map for asparagus bean, Vigna unguiculata ssp. sesquipedialis.</title>
        <authorList>
            <person name="Xia Q."/>
            <person name="Zhang R."/>
            <person name="Dong Y."/>
        </authorList>
    </citation>
    <scope>NUCLEOTIDE SEQUENCE [LARGE SCALE GENOMIC DNA]</scope>
    <source>
        <tissue evidence="1">Leaf</tissue>
    </source>
</reference>
<proteinExistence type="predicted"/>
<keyword evidence="2" id="KW-1185">Reference proteome</keyword>